<sequence length="320" mass="35624">MSKIVLIALSLAALSLASSLDKPINPEKLDYEDIKVIIGSFMNTYTNSQYNLTNCFPESMQNKLNQFIAASIGYLAFLDFTKVLDCYEQFLFNLATECGVCGLNQVQKSLLNGVDDKSLFWFEINLAYHSKEVMGLFEIFAKEIENKKYTDAGSTLGQITAILIPYEQPALSSSFIFDASAYQSWWNGAIYTLSLNPKNYGRCAYFLGNFSIESTNTAIDIENLVLGHMSVFNTIFGDLASTLTFYKKNYTGVCMFETLWENIAELASSTGASELAARYAARAMVINSAIMNIKNCDTSFYACGQGVATLIKYLLNWSIN</sequence>
<reference evidence="2 3" key="1">
    <citation type="submission" date="2016-11" db="EMBL/GenBank/DDBJ databases">
        <title>The macronuclear genome of Stentor coeruleus: a giant cell with tiny introns.</title>
        <authorList>
            <person name="Slabodnick M."/>
            <person name="Ruby J.G."/>
            <person name="Reiff S.B."/>
            <person name="Swart E.C."/>
            <person name="Gosai S."/>
            <person name="Prabakaran S."/>
            <person name="Witkowska E."/>
            <person name="Larue G.E."/>
            <person name="Fisher S."/>
            <person name="Freeman R.M."/>
            <person name="Gunawardena J."/>
            <person name="Chu W."/>
            <person name="Stover N.A."/>
            <person name="Gregory B.D."/>
            <person name="Nowacki M."/>
            <person name="Derisi J."/>
            <person name="Roy S.W."/>
            <person name="Marshall W.F."/>
            <person name="Sood P."/>
        </authorList>
    </citation>
    <scope>NUCLEOTIDE SEQUENCE [LARGE SCALE GENOMIC DNA]</scope>
    <source>
        <strain evidence="2">WM001</strain>
    </source>
</reference>
<dbReference type="EMBL" id="MPUH01000267">
    <property type="protein sequence ID" value="OMJ84481.1"/>
    <property type="molecule type" value="Genomic_DNA"/>
</dbReference>
<dbReference type="OrthoDB" id="324784at2759"/>
<evidence type="ECO:0000313" key="3">
    <source>
        <dbReference type="Proteomes" id="UP000187209"/>
    </source>
</evidence>
<gene>
    <name evidence="2" type="ORF">SteCoe_14366</name>
</gene>
<organism evidence="2 3">
    <name type="scientific">Stentor coeruleus</name>
    <dbReference type="NCBI Taxonomy" id="5963"/>
    <lineage>
        <taxon>Eukaryota</taxon>
        <taxon>Sar</taxon>
        <taxon>Alveolata</taxon>
        <taxon>Ciliophora</taxon>
        <taxon>Postciliodesmatophora</taxon>
        <taxon>Heterotrichea</taxon>
        <taxon>Heterotrichida</taxon>
        <taxon>Stentoridae</taxon>
        <taxon>Stentor</taxon>
    </lineage>
</organism>
<proteinExistence type="predicted"/>
<name>A0A1R2C679_9CILI</name>
<accession>A0A1R2C679</accession>
<dbReference type="Proteomes" id="UP000187209">
    <property type="component" value="Unassembled WGS sequence"/>
</dbReference>
<protein>
    <submittedName>
        <fullName evidence="2">Uncharacterized protein</fullName>
    </submittedName>
</protein>
<keyword evidence="1" id="KW-0732">Signal</keyword>
<evidence type="ECO:0000313" key="2">
    <source>
        <dbReference type="EMBL" id="OMJ84481.1"/>
    </source>
</evidence>
<dbReference type="AlphaFoldDB" id="A0A1R2C679"/>
<keyword evidence="3" id="KW-1185">Reference proteome</keyword>
<comment type="caution">
    <text evidence="2">The sequence shown here is derived from an EMBL/GenBank/DDBJ whole genome shotgun (WGS) entry which is preliminary data.</text>
</comment>
<feature type="chain" id="PRO_5012232684" evidence="1">
    <location>
        <begin position="18"/>
        <end position="320"/>
    </location>
</feature>
<feature type="signal peptide" evidence="1">
    <location>
        <begin position="1"/>
        <end position="17"/>
    </location>
</feature>
<evidence type="ECO:0000256" key="1">
    <source>
        <dbReference type="SAM" id="SignalP"/>
    </source>
</evidence>